<evidence type="ECO:0000313" key="4">
    <source>
        <dbReference type="Proteomes" id="UP000632289"/>
    </source>
</evidence>
<dbReference type="PROSITE" id="PS51340">
    <property type="entry name" value="MOSC"/>
    <property type="match status" value="1"/>
</dbReference>
<dbReference type="PANTHER" id="PTHR30212:SF2">
    <property type="entry name" value="PROTEIN YIIM"/>
    <property type="match status" value="1"/>
</dbReference>
<dbReference type="Pfam" id="PF03473">
    <property type="entry name" value="MOSC"/>
    <property type="match status" value="1"/>
</dbReference>
<feature type="domain" description="MOSC" evidence="2">
    <location>
        <begin position="27"/>
        <end position="170"/>
    </location>
</feature>
<dbReference type="RefSeq" id="WP_191209698.1">
    <property type="nucleotide sequence ID" value="NZ_BAABKL010000026.1"/>
</dbReference>
<dbReference type="GO" id="GO:0030151">
    <property type="term" value="F:molybdenum ion binding"/>
    <property type="evidence" value="ECO:0007669"/>
    <property type="project" value="InterPro"/>
</dbReference>
<dbReference type="PANTHER" id="PTHR30212">
    <property type="entry name" value="PROTEIN YIIM"/>
    <property type="match status" value="1"/>
</dbReference>
<dbReference type="InterPro" id="IPR011037">
    <property type="entry name" value="Pyrv_Knase-like_insert_dom_sf"/>
</dbReference>
<proteinExistence type="predicted"/>
<sequence length="214" mass="23045">MHILSVNRGALRATEHSSAGHTGIGKTPVSGPVLVKAPGPRGTGGSGIVGDAIGDLRFHGGDDQAVYAFAREDLDAWEEELGRELPPGTFGENLTTSGYDINHALVGERWRVGPQVVLEVCHVRLPCRTFAGHLGEAGWVKRFTRAARPGPYLRVAEGGEIRAGDAVEVVHRPDHDVTVSLMFRALTTERELLPRLLAARDVLPERVLAEARGE</sequence>
<comment type="caution">
    <text evidence="3">The sequence shown here is derived from an EMBL/GenBank/DDBJ whole genome shotgun (WGS) entry which is preliminary data.</text>
</comment>
<dbReference type="InterPro" id="IPR005302">
    <property type="entry name" value="MoCF_Sase_C"/>
</dbReference>
<evidence type="ECO:0000256" key="1">
    <source>
        <dbReference type="SAM" id="MobiDB-lite"/>
    </source>
</evidence>
<evidence type="ECO:0000259" key="2">
    <source>
        <dbReference type="PROSITE" id="PS51340"/>
    </source>
</evidence>
<dbReference type="GO" id="GO:0003824">
    <property type="term" value="F:catalytic activity"/>
    <property type="evidence" value="ECO:0007669"/>
    <property type="project" value="InterPro"/>
</dbReference>
<protein>
    <submittedName>
        <fullName evidence="3">MOSC domain-containing protein</fullName>
    </submittedName>
</protein>
<feature type="region of interest" description="Disordered" evidence="1">
    <location>
        <begin position="1"/>
        <end position="46"/>
    </location>
</feature>
<dbReference type="InterPro" id="IPR052353">
    <property type="entry name" value="Benzoxazolinone_Detox_Enz"/>
</dbReference>
<reference evidence="3" key="1">
    <citation type="submission" date="2020-09" db="EMBL/GenBank/DDBJ databases">
        <title>Secondary metabolite and genome analysis of marine Streptomyces chumphonensis KK1-2T.</title>
        <authorList>
            <person name="Phongsopitanun W."/>
            <person name="Kanchanasin P."/>
            <person name="Pittayakhajonwut P."/>
            <person name="Suwanborirux K."/>
            <person name="Tanasupawat S."/>
        </authorList>
    </citation>
    <scope>NUCLEOTIDE SEQUENCE</scope>
    <source>
        <strain evidence="3">KK1-2</strain>
    </source>
</reference>
<accession>A0A927F1B0</accession>
<dbReference type="Gene3D" id="2.40.33.20">
    <property type="entry name" value="PK beta-barrel domain-like"/>
    <property type="match status" value="1"/>
</dbReference>
<dbReference type="EMBL" id="JACXYU010000005">
    <property type="protein sequence ID" value="MBD3932404.1"/>
    <property type="molecule type" value="Genomic_DNA"/>
</dbReference>
<organism evidence="3 4">
    <name type="scientific">Streptomyces chumphonensis</name>
    <dbReference type="NCBI Taxonomy" id="1214925"/>
    <lineage>
        <taxon>Bacteria</taxon>
        <taxon>Bacillati</taxon>
        <taxon>Actinomycetota</taxon>
        <taxon>Actinomycetes</taxon>
        <taxon>Kitasatosporales</taxon>
        <taxon>Streptomycetaceae</taxon>
        <taxon>Streptomyces</taxon>
    </lineage>
</organism>
<name>A0A927F1B0_9ACTN</name>
<keyword evidence="4" id="KW-1185">Reference proteome</keyword>
<evidence type="ECO:0000313" key="3">
    <source>
        <dbReference type="EMBL" id="MBD3932404.1"/>
    </source>
</evidence>
<dbReference type="SUPFAM" id="SSF50800">
    <property type="entry name" value="PK beta-barrel domain-like"/>
    <property type="match status" value="1"/>
</dbReference>
<dbReference type="AlphaFoldDB" id="A0A927F1B0"/>
<dbReference type="GO" id="GO:0030170">
    <property type="term" value="F:pyridoxal phosphate binding"/>
    <property type="evidence" value="ECO:0007669"/>
    <property type="project" value="InterPro"/>
</dbReference>
<gene>
    <name evidence="3" type="ORF">IF129_12675</name>
</gene>
<dbReference type="Proteomes" id="UP000632289">
    <property type="component" value="Unassembled WGS sequence"/>
</dbReference>